<comment type="catalytic activity">
    <reaction evidence="6">
        <text>ATP + H2O = ADP + phosphate + H(+)</text>
        <dbReference type="Rhea" id="RHEA:13065"/>
        <dbReference type="ChEBI" id="CHEBI:15377"/>
        <dbReference type="ChEBI" id="CHEBI:15378"/>
        <dbReference type="ChEBI" id="CHEBI:30616"/>
        <dbReference type="ChEBI" id="CHEBI:43474"/>
        <dbReference type="ChEBI" id="CHEBI:456216"/>
        <dbReference type="EC" id="3.6.4.13"/>
    </reaction>
</comment>
<evidence type="ECO:0000256" key="2">
    <source>
        <dbReference type="ARBA" id="ARBA00022664"/>
    </source>
</evidence>
<evidence type="ECO:0000256" key="1">
    <source>
        <dbReference type="ARBA" id="ARBA00012552"/>
    </source>
</evidence>
<dbReference type="PANTHER" id="PTHR18934:SF109">
    <property type="entry name" value="ATP-DEPENDENT RNA HELICASE DHX15 HOMOLOG"/>
    <property type="match status" value="1"/>
</dbReference>
<dbReference type="EC" id="3.6.4.13" evidence="1"/>
<proteinExistence type="predicted"/>
<keyword evidence="4" id="KW-0547">Nucleotide-binding</keyword>
<evidence type="ECO:0000256" key="6">
    <source>
        <dbReference type="ARBA" id="ARBA00047984"/>
    </source>
</evidence>
<evidence type="ECO:0000256" key="3">
    <source>
        <dbReference type="ARBA" id="ARBA00022801"/>
    </source>
</evidence>
<evidence type="ECO:0000313" key="8">
    <source>
        <dbReference type="EMBL" id="KAJ8980100.1"/>
    </source>
</evidence>
<keyword evidence="9" id="KW-1185">Reference proteome</keyword>
<gene>
    <name evidence="8" type="ORF">NQ317_008561</name>
</gene>
<keyword evidence="4" id="KW-0347">Helicase</keyword>
<feature type="domain" description="DEAD-box helicase OB fold" evidence="7">
    <location>
        <begin position="112"/>
        <end position="188"/>
    </location>
</feature>
<accession>A0ABQ9JPV5</accession>
<reference evidence="8" key="1">
    <citation type="journal article" date="2023" name="Insect Mol. Biol.">
        <title>Genome sequencing provides insights into the evolution of gene families encoding plant cell wall-degrading enzymes in longhorned beetles.</title>
        <authorList>
            <person name="Shin N.R."/>
            <person name="Okamura Y."/>
            <person name="Kirsch R."/>
            <person name="Pauchet Y."/>
        </authorList>
    </citation>
    <scope>NUCLEOTIDE SEQUENCE</scope>
    <source>
        <strain evidence="8">MMC_N1</strain>
    </source>
</reference>
<comment type="caution">
    <text evidence="8">The sequence shown here is derived from an EMBL/GenBank/DDBJ whole genome shotgun (WGS) entry which is preliminary data.</text>
</comment>
<organism evidence="8 9">
    <name type="scientific">Molorchus minor</name>
    <dbReference type="NCBI Taxonomy" id="1323400"/>
    <lineage>
        <taxon>Eukaryota</taxon>
        <taxon>Metazoa</taxon>
        <taxon>Ecdysozoa</taxon>
        <taxon>Arthropoda</taxon>
        <taxon>Hexapoda</taxon>
        <taxon>Insecta</taxon>
        <taxon>Pterygota</taxon>
        <taxon>Neoptera</taxon>
        <taxon>Endopterygota</taxon>
        <taxon>Coleoptera</taxon>
        <taxon>Polyphaga</taxon>
        <taxon>Cucujiformia</taxon>
        <taxon>Chrysomeloidea</taxon>
        <taxon>Cerambycidae</taxon>
        <taxon>Lamiinae</taxon>
        <taxon>Monochamini</taxon>
        <taxon>Molorchus</taxon>
    </lineage>
</organism>
<evidence type="ECO:0000259" key="7">
    <source>
        <dbReference type="Pfam" id="PF07717"/>
    </source>
</evidence>
<evidence type="ECO:0000256" key="4">
    <source>
        <dbReference type="ARBA" id="ARBA00022806"/>
    </source>
</evidence>
<keyword evidence="3" id="KW-0378">Hydrolase</keyword>
<dbReference type="Pfam" id="PF07717">
    <property type="entry name" value="OB_NTP_bind"/>
    <property type="match status" value="1"/>
</dbReference>
<keyword evidence="5" id="KW-0508">mRNA splicing</keyword>
<keyword evidence="4" id="KW-0067">ATP-binding</keyword>
<dbReference type="Proteomes" id="UP001162164">
    <property type="component" value="Unassembled WGS sequence"/>
</dbReference>
<evidence type="ECO:0000256" key="5">
    <source>
        <dbReference type="ARBA" id="ARBA00023187"/>
    </source>
</evidence>
<evidence type="ECO:0000313" key="9">
    <source>
        <dbReference type="Proteomes" id="UP001162164"/>
    </source>
</evidence>
<sequence length="256" mass="30258">MKRNYIGWIRARALLQCLVPQCFVRPNEAKKAADDAKMRFAHIDGDHLTLLNVYHAFKQSMEDPQWCYDNFVNYRSLKSADNVRQQLSRIMDRFNLKRTSTDFTSKDYYINIRKALVNGFFMQVAHLERTGHYLTIKDNQIVQLHPSTCLDHKPEWVIYNEFVLTTKNYIRTVTDIKPDWLLKIAPQYYDLNNFPQCEAKPSDLFDIFLQNTIGSILFSGSINKAWCIAMHCKRAPFMPIYEKLLLRFDHIHVLVR</sequence>
<name>A0ABQ9JPV5_9CUCU</name>
<dbReference type="InterPro" id="IPR011709">
    <property type="entry name" value="DEAD-box_helicase_OB_fold"/>
</dbReference>
<dbReference type="PANTHER" id="PTHR18934">
    <property type="entry name" value="ATP-DEPENDENT RNA HELICASE"/>
    <property type="match status" value="1"/>
</dbReference>
<protein>
    <recommendedName>
        <fullName evidence="1">RNA helicase</fullName>
        <ecNumber evidence="1">3.6.4.13</ecNumber>
    </recommendedName>
</protein>
<keyword evidence="2" id="KW-0507">mRNA processing</keyword>
<dbReference type="EMBL" id="JAPWTJ010000288">
    <property type="protein sequence ID" value="KAJ8980100.1"/>
    <property type="molecule type" value="Genomic_DNA"/>
</dbReference>